<evidence type="ECO:0000313" key="2">
    <source>
        <dbReference type="Proteomes" id="UP000823674"/>
    </source>
</evidence>
<comment type="caution">
    <text evidence="1">The sequence shown here is derived from an EMBL/GenBank/DDBJ whole genome shotgun (WGS) entry which is preliminary data.</text>
</comment>
<sequence>MNVHKAGPIPFGKNLDDFARSVRNAKSGDGGVRLMEGSIDKSLMILAIAKLLFVATEITTSLLLTLLSQLSIIMDGQKAGSNIEHPLSDQQETLRMSLKNTTSSLVSYAQAQDEILNSLDKGQETAALEEEKLKFELSIVKERYSKLVKESSWDKQLPEASRERAMRDWKRKRMEYMEEEIKQISFAFSSRQRSLISFHNEIKSKMQKLTTHNPKLR</sequence>
<gene>
    <name evidence="1" type="primary">A02g512550.1_BraROA</name>
    <name evidence="1" type="ORF">IGI04_008478</name>
</gene>
<keyword evidence="2" id="KW-1185">Reference proteome</keyword>
<dbReference type="EMBL" id="JADBGQ010000002">
    <property type="protein sequence ID" value="KAG5412159.1"/>
    <property type="molecule type" value="Genomic_DNA"/>
</dbReference>
<organism evidence="1 2">
    <name type="scientific">Brassica rapa subsp. trilocularis</name>
    <dbReference type="NCBI Taxonomy" id="1813537"/>
    <lineage>
        <taxon>Eukaryota</taxon>
        <taxon>Viridiplantae</taxon>
        <taxon>Streptophyta</taxon>
        <taxon>Embryophyta</taxon>
        <taxon>Tracheophyta</taxon>
        <taxon>Spermatophyta</taxon>
        <taxon>Magnoliopsida</taxon>
        <taxon>eudicotyledons</taxon>
        <taxon>Gunneridae</taxon>
        <taxon>Pentapetalae</taxon>
        <taxon>rosids</taxon>
        <taxon>malvids</taxon>
        <taxon>Brassicales</taxon>
        <taxon>Brassicaceae</taxon>
        <taxon>Brassiceae</taxon>
        <taxon>Brassica</taxon>
    </lineage>
</organism>
<protein>
    <submittedName>
        <fullName evidence="1">Uncharacterized protein</fullName>
    </submittedName>
</protein>
<accession>A0ABQ7NMR2</accession>
<reference evidence="1 2" key="1">
    <citation type="submission" date="2021-03" db="EMBL/GenBank/DDBJ databases">
        <authorList>
            <person name="King G.J."/>
            <person name="Bancroft I."/>
            <person name="Baten A."/>
            <person name="Bloomfield J."/>
            <person name="Borpatragohain P."/>
            <person name="He Z."/>
            <person name="Irish N."/>
            <person name="Irwin J."/>
            <person name="Liu K."/>
            <person name="Mauleon R.P."/>
            <person name="Moore J."/>
            <person name="Morris R."/>
            <person name="Ostergaard L."/>
            <person name="Wang B."/>
            <person name="Wells R."/>
        </authorList>
    </citation>
    <scope>NUCLEOTIDE SEQUENCE [LARGE SCALE GENOMIC DNA]</scope>
    <source>
        <strain evidence="1">R-o-18</strain>
        <tissue evidence="1">Leaf</tissue>
    </source>
</reference>
<proteinExistence type="predicted"/>
<evidence type="ECO:0000313" key="1">
    <source>
        <dbReference type="EMBL" id="KAG5412159.1"/>
    </source>
</evidence>
<dbReference type="Proteomes" id="UP000823674">
    <property type="component" value="Chromosome A02"/>
</dbReference>
<name>A0ABQ7NMR2_BRACM</name>